<dbReference type="InterPro" id="IPR040236">
    <property type="entry name" value="TMEM198"/>
</dbReference>
<feature type="transmembrane region" description="Helical" evidence="7">
    <location>
        <begin position="136"/>
        <end position="154"/>
    </location>
</feature>
<proteinExistence type="inferred from homology"/>
<feature type="domain" description="TM7S3/TM198-like" evidence="9">
    <location>
        <begin position="59"/>
        <end position="255"/>
    </location>
</feature>
<comment type="subcellular location">
    <subcellularLocation>
        <location evidence="1">Membrane</location>
        <topology evidence="1">Multi-pass membrane protein</topology>
    </subcellularLocation>
</comment>
<evidence type="ECO:0000256" key="1">
    <source>
        <dbReference type="ARBA" id="ARBA00004141"/>
    </source>
</evidence>
<feature type="transmembrane region" description="Helical" evidence="7">
    <location>
        <begin position="80"/>
        <end position="98"/>
    </location>
</feature>
<feature type="transmembrane region" description="Helical" evidence="7">
    <location>
        <begin position="110"/>
        <end position="129"/>
    </location>
</feature>
<evidence type="ECO:0000256" key="5">
    <source>
        <dbReference type="ARBA" id="ARBA00023136"/>
    </source>
</evidence>
<name>A0AAD5TDE0_9FUNG</name>
<evidence type="ECO:0000256" key="7">
    <source>
        <dbReference type="SAM" id="Phobius"/>
    </source>
</evidence>
<gene>
    <name evidence="10" type="ORF">HDU87_007907</name>
</gene>
<feature type="signal peptide" evidence="8">
    <location>
        <begin position="1"/>
        <end position="30"/>
    </location>
</feature>
<keyword evidence="5 7" id="KW-0472">Membrane</keyword>
<dbReference type="PANTHER" id="PTHR31247">
    <property type="entry name" value="TRANSMEMBRANE PROTEIN 198 FAMILY MEMBER"/>
    <property type="match status" value="1"/>
</dbReference>
<keyword evidence="11" id="KW-1185">Reference proteome</keyword>
<dbReference type="PANTHER" id="PTHR31247:SF5">
    <property type="entry name" value="DUF4203 DOMAIN-CONTAINING PROTEIN"/>
    <property type="match status" value="1"/>
</dbReference>
<keyword evidence="3 7" id="KW-0812">Transmembrane</keyword>
<dbReference type="Pfam" id="PF13886">
    <property type="entry name" value="TM7S3_TM198"/>
    <property type="match status" value="1"/>
</dbReference>
<evidence type="ECO:0000256" key="2">
    <source>
        <dbReference type="ARBA" id="ARBA00006244"/>
    </source>
</evidence>
<evidence type="ECO:0000313" key="10">
    <source>
        <dbReference type="EMBL" id="KAJ3172312.1"/>
    </source>
</evidence>
<feature type="transmembrane region" description="Helical" evidence="7">
    <location>
        <begin position="166"/>
        <end position="184"/>
    </location>
</feature>
<dbReference type="AlphaFoldDB" id="A0AAD5TDE0"/>
<dbReference type="Proteomes" id="UP001212152">
    <property type="component" value="Unassembled WGS sequence"/>
</dbReference>
<evidence type="ECO:0000256" key="8">
    <source>
        <dbReference type="SAM" id="SignalP"/>
    </source>
</evidence>
<evidence type="ECO:0000256" key="4">
    <source>
        <dbReference type="ARBA" id="ARBA00022989"/>
    </source>
</evidence>
<dbReference type="InterPro" id="IPR025256">
    <property type="entry name" value="TM7S3/TM198-like_dom"/>
</dbReference>
<accession>A0AAD5TDE0</accession>
<keyword evidence="4 7" id="KW-1133">Transmembrane helix</keyword>
<evidence type="ECO:0000256" key="3">
    <source>
        <dbReference type="ARBA" id="ARBA00022692"/>
    </source>
</evidence>
<evidence type="ECO:0000313" key="11">
    <source>
        <dbReference type="Proteomes" id="UP001212152"/>
    </source>
</evidence>
<evidence type="ECO:0000256" key="6">
    <source>
        <dbReference type="ARBA" id="ARBA00049737"/>
    </source>
</evidence>
<keyword evidence="8" id="KW-0732">Signal</keyword>
<feature type="chain" id="PRO_5042001646" description="Transmembrane protein 198" evidence="8">
    <location>
        <begin position="31"/>
        <end position="269"/>
    </location>
</feature>
<feature type="transmembrane region" description="Helical" evidence="7">
    <location>
        <begin position="189"/>
        <end position="209"/>
    </location>
</feature>
<feature type="transmembrane region" description="Helical" evidence="7">
    <location>
        <begin position="236"/>
        <end position="255"/>
    </location>
</feature>
<comment type="caution">
    <text evidence="10">The sequence shown here is derived from an EMBL/GenBank/DDBJ whole genome shotgun (WGS) entry which is preliminary data.</text>
</comment>
<protein>
    <recommendedName>
        <fullName evidence="6">Transmembrane protein 198</fullName>
    </recommendedName>
</protein>
<reference evidence="10" key="1">
    <citation type="submission" date="2020-05" db="EMBL/GenBank/DDBJ databases">
        <title>Phylogenomic resolution of chytrid fungi.</title>
        <authorList>
            <person name="Stajich J.E."/>
            <person name="Amses K."/>
            <person name="Simmons R."/>
            <person name="Seto K."/>
            <person name="Myers J."/>
            <person name="Bonds A."/>
            <person name="Quandt C.A."/>
            <person name="Barry K."/>
            <person name="Liu P."/>
            <person name="Grigoriev I."/>
            <person name="Longcore J.E."/>
            <person name="James T.Y."/>
        </authorList>
    </citation>
    <scope>NUCLEOTIDE SEQUENCE</scope>
    <source>
        <strain evidence="10">JEL0379</strain>
    </source>
</reference>
<comment type="similarity">
    <text evidence="2">Belongs to the TMEM198 family.</text>
</comment>
<feature type="transmembrane region" description="Helical" evidence="7">
    <location>
        <begin position="54"/>
        <end position="73"/>
    </location>
</feature>
<evidence type="ECO:0000259" key="9">
    <source>
        <dbReference type="Pfam" id="PF13886"/>
    </source>
</evidence>
<sequence>MSAAALALLPSRRTLLALFAFIVSVGAAGADDATGGDSTTTDVTNALANHVTVQSAIAAVILIIAGCVVLFFGHRLFYPTLFVGGFFFFASLAYVVLVNAEPTSGYSNRSTLILCVVLVAGIVGGLLAICLVKLGITLVGAAGGFALALFVLSWKSGGVIESGLGRTIFIIACIIIGAIVIHFVIKSALIVFTSIAGAFGITLGIDFFAQTGFAQTVQSILIKRTIVDSDVSQGKVVALLVTTAVLAAIGMIVQFRSNRGRTFGPQKRL</sequence>
<dbReference type="GO" id="GO:0005886">
    <property type="term" value="C:plasma membrane"/>
    <property type="evidence" value="ECO:0007669"/>
    <property type="project" value="TreeGrafter"/>
</dbReference>
<dbReference type="EMBL" id="JADGJQ010000079">
    <property type="protein sequence ID" value="KAJ3172312.1"/>
    <property type="molecule type" value="Genomic_DNA"/>
</dbReference>
<organism evidence="10 11">
    <name type="scientific">Geranomyces variabilis</name>
    <dbReference type="NCBI Taxonomy" id="109894"/>
    <lineage>
        <taxon>Eukaryota</taxon>
        <taxon>Fungi</taxon>
        <taxon>Fungi incertae sedis</taxon>
        <taxon>Chytridiomycota</taxon>
        <taxon>Chytridiomycota incertae sedis</taxon>
        <taxon>Chytridiomycetes</taxon>
        <taxon>Spizellomycetales</taxon>
        <taxon>Powellomycetaceae</taxon>
        <taxon>Geranomyces</taxon>
    </lineage>
</organism>